<keyword evidence="3" id="KW-1185">Reference proteome</keyword>
<evidence type="ECO:0000313" key="2">
    <source>
        <dbReference type="EMBL" id="KAG2197157.1"/>
    </source>
</evidence>
<protein>
    <recommendedName>
        <fullName evidence="1">C2H2-type domain-containing protein</fullName>
    </recommendedName>
</protein>
<dbReference type="EMBL" id="JAEPRD010000133">
    <property type="protein sequence ID" value="KAG2197157.1"/>
    <property type="molecule type" value="Genomic_DNA"/>
</dbReference>
<dbReference type="Proteomes" id="UP000603453">
    <property type="component" value="Unassembled WGS sequence"/>
</dbReference>
<organism evidence="2 3">
    <name type="scientific">Mucor saturninus</name>
    <dbReference type="NCBI Taxonomy" id="64648"/>
    <lineage>
        <taxon>Eukaryota</taxon>
        <taxon>Fungi</taxon>
        <taxon>Fungi incertae sedis</taxon>
        <taxon>Mucoromycota</taxon>
        <taxon>Mucoromycotina</taxon>
        <taxon>Mucoromycetes</taxon>
        <taxon>Mucorales</taxon>
        <taxon>Mucorineae</taxon>
        <taxon>Mucoraceae</taxon>
        <taxon>Mucor</taxon>
    </lineage>
</organism>
<proteinExistence type="predicted"/>
<feature type="domain" description="C2H2-type" evidence="1">
    <location>
        <begin position="15"/>
        <end position="36"/>
    </location>
</feature>
<gene>
    <name evidence="2" type="ORF">INT47_009464</name>
</gene>
<dbReference type="PROSITE" id="PS00028">
    <property type="entry name" value="ZINC_FINGER_C2H2_1"/>
    <property type="match status" value="1"/>
</dbReference>
<name>A0A8H7QRN0_9FUNG</name>
<accession>A0A8H7QRN0</accession>
<dbReference type="InterPro" id="IPR013087">
    <property type="entry name" value="Znf_C2H2_type"/>
</dbReference>
<dbReference type="Gene3D" id="3.30.160.60">
    <property type="entry name" value="Classic Zinc Finger"/>
    <property type="match status" value="1"/>
</dbReference>
<sequence>MDYPSRQVVFLRYPCYICGVSYSTGPATLNHISTAHGQSLPRRRPGIKRPFNMNYSYQPDRKMGFDLSHHGCSSCWFHSGDYGELQDHVKKEHTTDKGNFIEVESGDEEEEEEIQEIHEAKTVRFEDSNKPMKDEPYDMTVATTIARQIVDLGAMLTKILKM</sequence>
<reference evidence="2" key="1">
    <citation type="submission" date="2020-12" db="EMBL/GenBank/DDBJ databases">
        <title>Metabolic potential, ecology and presence of endohyphal bacteria is reflected in genomic diversity of Mucoromycotina.</title>
        <authorList>
            <person name="Muszewska A."/>
            <person name="Okrasinska A."/>
            <person name="Steczkiewicz K."/>
            <person name="Drgas O."/>
            <person name="Orlowska M."/>
            <person name="Perlinska-Lenart U."/>
            <person name="Aleksandrzak-Piekarczyk T."/>
            <person name="Szatraj K."/>
            <person name="Zielenkiewicz U."/>
            <person name="Pilsyk S."/>
            <person name="Malc E."/>
            <person name="Mieczkowski P."/>
            <person name="Kruszewska J.S."/>
            <person name="Biernat P."/>
            <person name="Pawlowska J."/>
        </authorList>
    </citation>
    <scope>NUCLEOTIDE SEQUENCE</scope>
    <source>
        <strain evidence="2">WA0000017839</strain>
    </source>
</reference>
<dbReference type="AlphaFoldDB" id="A0A8H7QRN0"/>
<dbReference type="SMART" id="SM00355">
    <property type="entry name" value="ZnF_C2H2"/>
    <property type="match status" value="2"/>
</dbReference>
<evidence type="ECO:0000313" key="3">
    <source>
        <dbReference type="Proteomes" id="UP000603453"/>
    </source>
</evidence>
<comment type="caution">
    <text evidence="2">The sequence shown here is derived from an EMBL/GenBank/DDBJ whole genome shotgun (WGS) entry which is preliminary data.</text>
</comment>
<evidence type="ECO:0000259" key="1">
    <source>
        <dbReference type="PROSITE" id="PS00028"/>
    </source>
</evidence>